<dbReference type="EMBL" id="JBHTJA010000020">
    <property type="protein sequence ID" value="MFD0901379.1"/>
    <property type="molecule type" value="Genomic_DNA"/>
</dbReference>
<keyword evidence="3" id="KW-1185">Reference proteome</keyword>
<organism evidence="2 3">
    <name type="scientific">Actinomadura sediminis</name>
    <dbReference type="NCBI Taxonomy" id="1038904"/>
    <lineage>
        <taxon>Bacteria</taxon>
        <taxon>Bacillati</taxon>
        <taxon>Actinomycetota</taxon>
        <taxon>Actinomycetes</taxon>
        <taxon>Streptosporangiales</taxon>
        <taxon>Thermomonosporaceae</taxon>
        <taxon>Actinomadura</taxon>
    </lineage>
</organism>
<keyword evidence="1" id="KW-1133">Transmembrane helix</keyword>
<reference evidence="3" key="1">
    <citation type="journal article" date="2019" name="Int. J. Syst. Evol. Microbiol.">
        <title>The Global Catalogue of Microorganisms (GCM) 10K type strain sequencing project: providing services to taxonomists for standard genome sequencing and annotation.</title>
        <authorList>
            <consortium name="The Broad Institute Genomics Platform"/>
            <consortium name="The Broad Institute Genome Sequencing Center for Infectious Disease"/>
            <person name="Wu L."/>
            <person name="Ma J."/>
        </authorList>
    </citation>
    <scope>NUCLEOTIDE SEQUENCE [LARGE SCALE GENOMIC DNA]</scope>
    <source>
        <strain evidence="3">JCM 31202</strain>
    </source>
</reference>
<gene>
    <name evidence="2" type="ORF">ACFQ11_13345</name>
</gene>
<evidence type="ECO:0000256" key="1">
    <source>
        <dbReference type="SAM" id="Phobius"/>
    </source>
</evidence>
<dbReference type="Proteomes" id="UP001596972">
    <property type="component" value="Unassembled WGS sequence"/>
</dbReference>
<feature type="transmembrane region" description="Helical" evidence="1">
    <location>
        <begin position="510"/>
        <end position="530"/>
    </location>
</feature>
<name>A0ABW3ES12_9ACTN</name>
<keyword evidence="1" id="KW-0812">Transmembrane</keyword>
<proteinExistence type="predicted"/>
<sequence length="537" mass="58840">MEPVELTAAERRVWRAFRTGAKVDFSRDGDDAADGAAWGPERTVRAWVLRKLLLRPPEDGEVAALRVSGARIAGKLDLQYATVEHPIRLWACHFEEIPNLYASHLTQLNLSKSFLPGLFAATMHVSGVLRLTECRVPGRMSLGGVRVARALFLERARLGTPGTNQGEIVHLNHSVLEDDVWAPGLEAHGEIRLNSASITGNLNLEDAVLSNPGARVLEADSMSVGQSVMAARLRAEGEVDLRGARITQKVDLTGVRLSHPVGHPAGYALDAENLGVGSDVVARRARFEGEVNLRGATIPGQLDLAKARVSHPSGQALRASATTIGEVWLREARLDGLLNLRRARFGLLHLPPGALGGDVRLDGLTYESLDPRLPPKVRVPMLERDVEGYVPHAYEQLAAAYLRAGDDIASRNVLLAKQRRRRRTLPLYRRVWGYLQDVTVGYGFRPLWAAGWLAGLLLAGAVAFGFEHPPPLKADEHPDFNPLFYSLDLLLPIIDFGQQKAFKPAGWRQWLAYTLISTGWVLATTIAAGVTRTLSRQ</sequence>
<comment type="caution">
    <text evidence="2">The sequence shown here is derived from an EMBL/GenBank/DDBJ whole genome shotgun (WGS) entry which is preliminary data.</text>
</comment>
<accession>A0ABW3ES12</accession>
<evidence type="ECO:0000313" key="3">
    <source>
        <dbReference type="Proteomes" id="UP001596972"/>
    </source>
</evidence>
<evidence type="ECO:0000313" key="2">
    <source>
        <dbReference type="EMBL" id="MFD0901379.1"/>
    </source>
</evidence>
<dbReference type="RefSeq" id="WP_378298598.1">
    <property type="nucleotide sequence ID" value="NZ_JBHTJA010000020.1"/>
</dbReference>
<keyword evidence="1" id="KW-0472">Membrane</keyword>
<protein>
    <recommendedName>
        <fullName evidence="4">Membrane-associated oxidoreductase</fullName>
    </recommendedName>
</protein>
<evidence type="ECO:0008006" key="4">
    <source>
        <dbReference type="Google" id="ProtNLM"/>
    </source>
</evidence>